<organism evidence="11 12">
    <name type="scientific">Tursiops truncatus</name>
    <name type="common">Atlantic bottle-nosed dolphin</name>
    <name type="synonym">Delphinus truncatus</name>
    <dbReference type="NCBI Taxonomy" id="9739"/>
    <lineage>
        <taxon>Eukaryota</taxon>
        <taxon>Metazoa</taxon>
        <taxon>Chordata</taxon>
        <taxon>Craniata</taxon>
        <taxon>Vertebrata</taxon>
        <taxon>Euteleostomi</taxon>
        <taxon>Mammalia</taxon>
        <taxon>Eutheria</taxon>
        <taxon>Laurasiatheria</taxon>
        <taxon>Artiodactyla</taxon>
        <taxon>Whippomorpha</taxon>
        <taxon>Cetacea</taxon>
        <taxon>Odontoceti</taxon>
        <taxon>Delphinidae</taxon>
        <taxon>Tursiops</taxon>
    </lineage>
</organism>
<dbReference type="Proteomes" id="UP000245320">
    <property type="component" value="Chromosome 20"/>
</dbReference>
<keyword evidence="3" id="KW-0963">Cytoplasm</keyword>
<dbReference type="PANTHER" id="PTHR12968:SF1">
    <property type="entry name" value="B9 DOMAIN-CONTAINING PROTEIN 1"/>
    <property type="match status" value="1"/>
</dbReference>
<dbReference type="AlphaFoldDB" id="A0A6J3QJU1"/>
<dbReference type="InParanoid" id="A0A6J3QJU1"/>
<keyword evidence="4" id="KW-0970">Cilium biogenesis/degradation</keyword>
<dbReference type="CTD" id="27077"/>
<protein>
    <recommendedName>
        <fullName evidence="9">B9 domain-containing protein 1</fullName>
    </recommendedName>
</protein>
<dbReference type="GO" id="GO:0036038">
    <property type="term" value="C:MKS complex"/>
    <property type="evidence" value="ECO:0007669"/>
    <property type="project" value="TreeGrafter"/>
</dbReference>
<feature type="region of interest" description="Disordered" evidence="10">
    <location>
        <begin position="244"/>
        <end position="266"/>
    </location>
</feature>
<evidence type="ECO:0000256" key="10">
    <source>
        <dbReference type="SAM" id="MobiDB-lite"/>
    </source>
</evidence>
<reference evidence="12" key="1">
    <citation type="submission" date="2025-08" db="UniProtKB">
        <authorList>
            <consortium name="RefSeq"/>
        </authorList>
    </citation>
    <scope>IDENTIFICATION</scope>
    <source>
        <tissue evidence="12">Spleen</tissue>
    </source>
</reference>
<name>A0A6J3QJU1_TURTR</name>
<comment type="similarity">
    <text evidence="8">Belongs to the B9D family.</text>
</comment>
<evidence type="ECO:0000256" key="2">
    <source>
        <dbReference type="ARBA" id="ARBA00011495"/>
    </source>
</evidence>
<evidence type="ECO:0000256" key="6">
    <source>
        <dbReference type="ARBA" id="ARBA00023273"/>
    </source>
</evidence>
<evidence type="ECO:0000256" key="5">
    <source>
        <dbReference type="ARBA" id="ARBA00023212"/>
    </source>
</evidence>
<proteinExistence type="inferred from homology"/>
<feature type="compositionally biased region" description="Polar residues" evidence="10">
    <location>
        <begin position="253"/>
        <end position="266"/>
    </location>
</feature>
<keyword evidence="6" id="KW-0966">Cell projection</keyword>
<dbReference type="InterPro" id="IPR010796">
    <property type="entry name" value="C2_B9-type_dom"/>
</dbReference>
<comment type="subcellular location">
    <subcellularLocation>
        <location evidence="1">Cytoplasm</location>
        <location evidence="1">Cytoskeleton</location>
        <location evidence="1">Cilium basal body</location>
    </subcellularLocation>
</comment>
<accession>A0A6J3QJU1</accession>
<evidence type="ECO:0000256" key="3">
    <source>
        <dbReference type="ARBA" id="ARBA00022490"/>
    </source>
</evidence>
<gene>
    <name evidence="12" type="primary">B9D1</name>
</gene>
<dbReference type="PANTHER" id="PTHR12968">
    <property type="entry name" value="B9 DOMAIN-CONTAINING"/>
    <property type="match status" value="1"/>
</dbReference>
<evidence type="ECO:0000313" key="11">
    <source>
        <dbReference type="Proteomes" id="UP000245320"/>
    </source>
</evidence>
<dbReference type="GO" id="GO:0060271">
    <property type="term" value="P:cilium assembly"/>
    <property type="evidence" value="ECO:0007669"/>
    <property type="project" value="TreeGrafter"/>
</dbReference>
<dbReference type="Pfam" id="PF07162">
    <property type="entry name" value="B9-C2"/>
    <property type="match status" value="1"/>
</dbReference>
<dbReference type="RefSeq" id="XP_033702454.1">
    <property type="nucleotide sequence ID" value="XM_033846563.1"/>
</dbReference>
<dbReference type="OrthoDB" id="431939at2759"/>
<comment type="subunit">
    <text evidence="2">Part of the tectonic-like complex (also named B9 complex).</text>
</comment>
<evidence type="ECO:0000313" key="12">
    <source>
        <dbReference type="RefSeq" id="XP_033702454.1"/>
    </source>
</evidence>
<keyword evidence="5" id="KW-0206">Cytoskeleton</keyword>
<evidence type="ECO:0000256" key="7">
    <source>
        <dbReference type="ARBA" id="ARBA00037148"/>
    </source>
</evidence>
<evidence type="ECO:0000256" key="9">
    <source>
        <dbReference type="ARBA" id="ARBA00039274"/>
    </source>
</evidence>
<evidence type="ECO:0000256" key="8">
    <source>
        <dbReference type="ARBA" id="ARBA00038411"/>
    </source>
</evidence>
<keyword evidence="11" id="KW-1185">Reference proteome</keyword>
<evidence type="ECO:0000256" key="4">
    <source>
        <dbReference type="ARBA" id="ARBA00022794"/>
    </source>
</evidence>
<evidence type="ECO:0000256" key="1">
    <source>
        <dbReference type="ARBA" id="ARBA00004120"/>
    </source>
</evidence>
<sequence>MPASMPSPAQSILTTTCEVGMTGTLILQMGKLAQKQWRNWNSKPGLMSELCWTCPSRLFLKYYEYIFPEYDDLYCKYCFVYGQDWAPTAGRRSCLACMGRTCSGTTWSEATGRCTCPSHPDALSILPTLQKKQGSQRTQPWGGAPAPTWPPLAGGSEGSATFPWLSTAVCENVCFRHKKTIPMFVPESVSKLQKFTSWFMGRRPEYTDPKVVAQGEGREVTRVRSQGFVTLLFNVVTKDMRKLGYDTGPPDTQGVSGPSTPQGLSR</sequence>
<comment type="function">
    <text evidence="7">Component of the tectonic-like complex, a complex localized at the transition zone of primary cilia and acting as a barrier that prevents diffusion of transmembrane proteins between the cilia and plasma membranes. Required for ciliogenesis and sonic hedgehog/SHH signaling.</text>
</comment>